<protein>
    <submittedName>
        <fullName evidence="2 4">Uncharacterized protein</fullName>
    </submittedName>
</protein>
<evidence type="ECO:0000256" key="1">
    <source>
        <dbReference type="SAM" id="MobiDB-lite"/>
    </source>
</evidence>
<feature type="compositionally biased region" description="Polar residues" evidence="1">
    <location>
        <begin position="24"/>
        <end position="33"/>
    </location>
</feature>
<dbReference type="Proteomes" id="UP000267096">
    <property type="component" value="Unassembled WGS sequence"/>
</dbReference>
<feature type="compositionally biased region" description="Polar residues" evidence="1">
    <location>
        <begin position="1"/>
        <end position="12"/>
    </location>
</feature>
<evidence type="ECO:0000313" key="2">
    <source>
        <dbReference type="EMBL" id="VDK40026.1"/>
    </source>
</evidence>
<reference evidence="4" key="1">
    <citation type="submission" date="2017-02" db="UniProtKB">
        <authorList>
            <consortium name="WormBaseParasite"/>
        </authorList>
    </citation>
    <scope>IDENTIFICATION</scope>
</reference>
<dbReference type="AlphaFoldDB" id="A0A0M3JQ34"/>
<feature type="region of interest" description="Disordered" evidence="1">
    <location>
        <begin position="1"/>
        <end position="52"/>
    </location>
</feature>
<organism evidence="4">
    <name type="scientific">Anisakis simplex</name>
    <name type="common">Herring worm</name>
    <dbReference type="NCBI Taxonomy" id="6269"/>
    <lineage>
        <taxon>Eukaryota</taxon>
        <taxon>Metazoa</taxon>
        <taxon>Ecdysozoa</taxon>
        <taxon>Nematoda</taxon>
        <taxon>Chromadorea</taxon>
        <taxon>Rhabditida</taxon>
        <taxon>Spirurina</taxon>
        <taxon>Ascaridomorpha</taxon>
        <taxon>Ascaridoidea</taxon>
        <taxon>Anisakidae</taxon>
        <taxon>Anisakis</taxon>
        <taxon>Anisakis simplex complex</taxon>
    </lineage>
</organism>
<sequence>MLSASTKHSLGSSERFEADRRAESQYQEVSGDNTDARLYKSPQNCPKGLHFPREESRGLLEGKLCSSGMVARQLKWATFILIKSDGTEAPSKVGHSSFVLF</sequence>
<reference evidence="2 3" key="2">
    <citation type="submission" date="2018-11" db="EMBL/GenBank/DDBJ databases">
        <authorList>
            <consortium name="Pathogen Informatics"/>
        </authorList>
    </citation>
    <scope>NUCLEOTIDE SEQUENCE [LARGE SCALE GENOMIC DNA]</scope>
</reference>
<accession>A0A0M3JQ34</accession>
<dbReference type="EMBL" id="UYRR01029414">
    <property type="protein sequence ID" value="VDK40026.1"/>
    <property type="molecule type" value="Genomic_DNA"/>
</dbReference>
<evidence type="ECO:0000313" key="4">
    <source>
        <dbReference type="WBParaSite" id="ASIM_0000978501-mRNA-1"/>
    </source>
</evidence>
<evidence type="ECO:0000313" key="3">
    <source>
        <dbReference type="Proteomes" id="UP000267096"/>
    </source>
</evidence>
<name>A0A0M3JQ34_ANISI</name>
<keyword evidence="3" id="KW-1185">Reference proteome</keyword>
<proteinExistence type="predicted"/>
<feature type="compositionally biased region" description="Basic and acidic residues" evidence="1">
    <location>
        <begin position="14"/>
        <end position="23"/>
    </location>
</feature>
<dbReference type="WBParaSite" id="ASIM_0000978501-mRNA-1">
    <property type="protein sequence ID" value="ASIM_0000978501-mRNA-1"/>
    <property type="gene ID" value="ASIM_0000978501"/>
</dbReference>
<gene>
    <name evidence="2" type="ORF">ASIM_LOCUS9514</name>
</gene>